<gene>
    <name evidence="1" type="ORF">ACAOBT_LOCUS6141</name>
</gene>
<dbReference type="AlphaFoldDB" id="A0A9P0P4H6"/>
<protein>
    <submittedName>
        <fullName evidence="1">Uncharacterized protein</fullName>
    </submittedName>
</protein>
<dbReference type="EMBL" id="CAKOFQ010006721">
    <property type="protein sequence ID" value="CAH1965062.1"/>
    <property type="molecule type" value="Genomic_DNA"/>
</dbReference>
<dbReference type="PANTHER" id="PTHR33332">
    <property type="entry name" value="REVERSE TRANSCRIPTASE DOMAIN-CONTAINING PROTEIN"/>
    <property type="match status" value="1"/>
</dbReference>
<dbReference type="OrthoDB" id="8197232at2759"/>
<comment type="caution">
    <text evidence="1">The sequence shown here is derived from an EMBL/GenBank/DDBJ whole genome shotgun (WGS) entry which is preliminary data.</text>
</comment>
<sequence length="105" mass="12063">MERESERKTVRECKLKQYKSKLRIYTYTSMPKSKLLCVAFETIDRKLLLRKCEMYGIKGTALLWVGDYLSERLQVIKIESKTSSNVSVDDGEPQGGVLGPLLFIL</sequence>
<accession>A0A9P0P4H6</accession>
<proteinExistence type="predicted"/>
<evidence type="ECO:0000313" key="2">
    <source>
        <dbReference type="Proteomes" id="UP001152888"/>
    </source>
</evidence>
<organism evidence="1 2">
    <name type="scientific">Acanthoscelides obtectus</name>
    <name type="common">Bean weevil</name>
    <name type="synonym">Bruchus obtectus</name>
    <dbReference type="NCBI Taxonomy" id="200917"/>
    <lineage>
        <taxon>Eukaryota</taxon>
        <taxon>Metazoa</taxon>
        <taxon>Ecdysozoa</taxon>
        <taxon>Arthropoda</taxon>
        <taxon>Hexapoda</taxon>
        <taxon>Insecta</taxon>
        <taxon>Pterygota</taxon>
        <taxon>Neoptera</taxon>
        <taxon>Endopterygota</taxon>
        <taxon>Coleoptera</taxon>
        <taxon>Polyphaga</taxon>
        <taxon>Cucujiformia</taxon>
        <taxon>Chrysomeloidea</taxon>
        <taxon>Chrysomelidae</taxon>
        <taxon>Bruchinae</taxon>
        <taxon>Bruchini</taxon>
        <taxon>Acanthoscelides</taxon>
    </lineage>
</organism>
<dbReference type="Proteomes" id="UP001152888">
    <property type="component" value="Unassembled WGS sequence"/>
</dbReference>
<name>A0A9P0P4H6_ACAOB</name>
<reference evidence="1" key="1">
    <citation type="submission" date="2022-03" db="EMBL/GenBank/DDBJ databases">
        <authorList>
            <person name="Sayadi A."/>
        </authorList>
    </citation>
    <scope>NUCLEOTIDE SEQUENCE</scope>
</reference>
<keyword evidence="2" id="KW-1185">Reference proteome</keyword>
<evidence type="ECO:0000313" key="1">
    <source>
        <dbReference type="EMBL" id="CAH1965062.1"/>
    </source>
</evidence>